<evidence type="ECO:0000313" key="3">
    <source>
        <dbReference type="Proteomes" id="UP000745577"/>
    </source>
</evidence>
<dbReference type="InterPro" id="IPR041113">
    <property type="entry name" value="Heliorhodopsin"/>
</dbReference>
<feature type="transmembrane region" description="Helical" evidence="1">
    <location>
        <begin position="232"/>
        <end position="254"/>
    </location>
</feature>
<feature type="transmembrane region" description="Helical" evidence="1">
    <location>
        <begin position="107"/>
        <end position="127"/>
    </location>
</feature>
<keyword evidence="1" id="KW-0812">Transmembrane</keyword>
<name>A0A955IDQ4_9BACT</name>
<feature type="transmembrane region" description="Helical" evidence="1">
    <location>
        <begin position="16"/>
        <end position="34"/>
    </location>
</feature>
<dbReference type="AlphaFoldDB" id="A0A955IDQ4"/>
<dbReference type="Proteomes" id="UP000745577">
    <property type="component" value="Unassembled WGS sequence"/>
</dbReference>
<sequence>MKLTDSPQTFRRLKTYNIVMGFLHLIQGILMVIVSNDTTAKLTTEFLKFDTKAMQVLQEKEVILNLPLGYSVAGFLFMSAIAHFVIGTVYFPKYVENLKKGANYARWIEYAFSSSWMIVIIGILVGMYDLPSLILLFFLNMMMILFGYMMELHNQTTAKTDWTAFIYGCIAGAVPWVVMAWYFYGAVQNTNELAVVPNFVYGIFISLLVFFNVFAINMILQYKRVGRWKNYLFGEVVYIALSLVAKSLLAWQVWSGTLR</sequence>
<dbReference type="Pfam" id="PF18761">
    <property type="entry name" value="Heliorhodopsin"/>
    <property type="match status" value="1"/>
</dbReference>
<proteinExistence type="predicted"/>
<feature type="transmembrane region" description="Helical" evidence="1">
    <location>
        <begin position="72"/>
        <end position="95"/>
    </location>
</feature>
<dbReference type="NCBIfam" id="NF038020">
    <property type="entry name" value="HeR"/>
    <property type="match status" value="1"/>
</dbReference>
<gene>
    <name evidence="2" type="primary">heR</name>
    <name evidence="2" type="ORF">KC675_01240</name>
</gene>
<dbReference type="EMBL" id="JAGQLL010000012">
    <property type="protein sequence ID" value="MCA9379783.1"/>
    <property type="molecule type" value="Genomic_DNA"/>
</dbReference>
<keyword evidence="1" id="KW-1133">Transmembrane helix</keyword>
<evidence type="ECO:0000313" key="2">
    <source>
        <dbReference type="EMBL" id="MCA9379783.1"/>
    </source>
</evidence>
<accession>A0A955IDQ4</accession>
<feature type="transmembrane region" description="Helical" evidence="1">
    <location>
        <begin position="133"/>
        <end position="150"/>
    </location>
</feature>
<reference evidence="2" key="2">
    <citation type="journal article" date="2021" name="Microbiome">
        <title>Successional dynamics and alternative stable states in a saline activated sludge microbial community over 9 years.</title>
        <authorList>
            <person name="Wang Y."/>
            <person name="Ye J."/>
            <person name="Ju F."/>
            <person name="Liu L."/>
            <person name="Boyd J.A."/>
            <person name="Deng Y."/>
            <person name="Parks D.H."/>
            <person name="Jiang X."/>
            <person name="Yin X."/>
            <person name="Woodcroft B.J."/>
            <person name="Tyson G.W."/>
            <person name="Hugenholtz P."/>
            <person name="Polz M.F."/>
            <person name="Zhang T."/>
        </authorList>
    </citation>
    <scope>NUCLEOTIDE SEQUENCE</scope>
    <source>
        <strain evidence="2">HKST-UBA15</strain>
    </source>
</reference>
<comment type="caution">
    <text evidence="2">The sequence shown here is derived from an EMBL/GenBank/DDBJ whole genome shotgun (WGS) entry which is preliminary data.</text>
</comment>
<feature type="transmembrane region" description="Helical" evidence="1">
    <location>
        <begin position="199"/>
        <end position="220"/>
    </location>
</feature>
<feature type="transmembrane region" description="Helical" evidence="1">
    <location>
        <begin position="162"/>
        <end position="184"/>
    </location>
</feature>
<protein>
    <submittedName>
        <fullName evidence="2">Heliorhodopsin HeR</fullName>
    </submittedName>
</protein>
<keyword evidence="1" id="KW-0472">Membrane</keyword>
<organism evidence="2 3">
    <name type="scientific">Candidatus Dojkabacteria bacterium</name>
    <dbReference type="NCBI Taxonomy" id="2099670"/>
    <lineage>
        <taxon>Bacteria</taxon>
        <taxon>Candidatus Dojkabacteria</taxon>
    </lineage>
</organism>
<dbReference type="Gene3D" id="1.20.1070.10">
    <property type="entry name" value="Rhodopsin 7-helix transmembrane proteins"/>
    <property type="match status" value="1"/>
</dbReference>
<reference evidence="2" key="1">
    <citation type="submission" date="2020-04" db="EMBL/GenBank/DDBJ databases">
        <authorList>
            <person name="Zhang T."/>
        </authorList>
    </citation>
    <scope>NUCLEOTIDE SEQUENCE</scope>
    <source>
        <strain evidence="2">HKST-UBA15</strain>
    </source>
</reference>
<evidence type="ECO:0000256" key="1">
    <source>
        <dbReference type="SAM" id="Phobius"/>
    </source>
</evidence>